<accession>A0A5C7HHE8</accession>
<dbReference type="AlphaFoldDB" id="A0A5C7HHE8"/>
<protein>
    <submittedName>
        <fullName evidence="2">Uncharacterized protein</fullName>
    </submittedName>
</protein>
<gene>
    <name evidence="2" type="ORF">EZV62_017734</name>
</gene>
<sequence>MKIRFKVVENRQLKLHHRVRRTNQLAASCWIMITSHPVCRRQSASSRTESANSEPQSACNVLNISVNDRKDNCMVSVHLGSESSMTQAETSKDPGTEA</sequence>
<dbReference type="Proteomes" id="UP000323000">
    <property type="component" value="Chromosome 8"/>
</dbReference>
<evidence type="ECO:0000313" key="3">
    <source>
        <dbReference type="Proteomes" id="UP000323000"/>
    </source>
</evidence>
<evidence type="ECO:0000313" key="2">
    <source>
        <dbReference type="EMBL" id="TXG56421.1"/>
    </source>
</evidence>
<evidence type="ECO:0000256" key="1">
    <source>
        <dbReference type="SAM" id="MobiDB-lite"/>
    </source>
</evidence>
<proteinExistence type="predicted"/>
<feature type="region of interest" description="Disordered" evidence="1">
    <location>
        <begin position="78"/>
        <end position="98"/>
    </location>
</feature>
<organism evidence="2 3">
    <name type="scientific">Acer yangbiense</name>
    <dbReference type="NCBI Taxonomy" id="1000413"/>
    <lineage>
        <taxon>Eukaryota</taxon>
        <taxon>Viridiplantae</taxon>
        <taxon>Streptophyta</taxon>
        <taxon>Embryophyta</taxon>
        <taxon>Tracheophyta</taxon>
        <taxon>Spermatophyta</taxon>
        <taxon>Magnoliopsida</taxon>
        <taxon>eudicotyledons</taxon>
        <taxon>Gunneridae</taxon>
        <taxon>Pentapetalae</taxon>
        <taxon>rosids</taxon>
        <taxon>malvids</taxon>
        <taxon>Sapindales</taxon>
        <taxon>Sapindaceae</taxon>
        <taxon>Hippocastanoideae</taxon>
        <taxon>Acereae</taxon>
        <taxon>Acer</taxon>
    </lineage>
</organism>
<keyword evidence="3" id="KW-1185">Reference proteome</keyword>
<dbReference type="EMBL" id="VAHF01000008">
    <property type="protein sequence ID" value="TXG56421.1"/>
    <property type="molecule type" value="Genomic_DNA"/>
</dbReference>
<reference evidence="3" key="1">
    <citation type="journal article" date="2019" name="Gigascience">
        <title>De novo genome assembly of the endangered Acer yangbiense, a plant species with extremely small populations endemic to Yunnan Province, China.</title>
        <authorList>
            <person name="Yang J."/>
            <person name="Wariss H.M."/>
            <person name="Tao L."/>
            <person name="Zhang R."/>
            <person name="Yun Q."/>
            <person name="Hollingsworth P."/>
            <person name="Dao Z."/>
            <person name="Luo G."/>
            <person name="Guo H."/>
            <person name="Ma Y."/>
            <person name="Sun W."/>
        </authorList>
    </citation>
    <scope>NUCLEOTIDE SEQUENCE [LARGE SCALE GENOMIC DNA]</scope>
    <source>
        <strain evidence="3">cv. Malutang</strain>
    </source>
</reference>
<comment type="caution">
    <text evidence="2">The sequence shown here is derived from an EMBL/GenBank/DDBJ whole genome shotgun (WGS) entry which is preliminary data.</text>
</comment>
<name>A0A5C7HHE8_9ROSI</name>